<evidence type="ECO:0000256" key="1">
    <source>
        <dbReference type="SAM" id="MobiDB-lite"/>
    </source>
</evidence>
<accession>A0A5B0QW38</accession>
<keyword evidence="3" id="KW-1185">Reference proteome</keyword>
<sequence length="290" mass="31873">MPDASSWDPKPPPVPPKSDVSTNLWGSKPSTFQSFQSSTGSTSTLTSFSTPKPPTTSFATPKPPPQHPQHTSYRAECKSQKTSPAYNFKVPSPPTSPTLAAPGDSNMDDLCNAISRLKIIRPVVPIPRKNSGPNSKKVRFADVSLMNAILAEFLGEAAGHQIDPQLFFWPNCTHPFIDCSLDCCRSFIDRRRSAIDCCRSCIDYCNPFTDDINYRCSAALPAPSLTTVALPAPTLTAGPPTPASVQPRPPGGHPNHQFSLALQEEHHNHPYQFNHRQIKFNHCQFIQPYP</sequence>
<reference evidence="2 3" key="1">
    <citation type="submission" date="2019-05" db="EMBL/GenBank/DDBJ databases">
        <title>Emergence of the Ug99 lineage of the wheat stem rust pathogen through somatic hybridization.</title>
        <authorList>
            <person name="Li F."/>
            <person name="Upadhyaya N.M."/>
            <person name="Sperschneider J."/>
            <person name="Matny O."/>
            <person name="Nguyen-Phuc H."/>
            <person name="Mago R."/>
            <person name="Raley C."/>
            <person name="Miller M.E."/>
            <person name="Silverstein K.A.T."/>
            <person name="Henningsen E."/>
            <person name="Hirsch C.D."/>
            <person name="Visser B."/>
            <person name="Pretorius Z.A."/>
            <person name="Steffenson B.J."/>
            <person name="Schwessinger B."/>
            <person name="Dodds P.N."/>
            <person name="Figueroa M."/>
        </authorList>
    </citation>
    <scope>NUCLEOTIDE SEQUENCE [LARGE SCALE GENOMIC DNA]</scope>
    <source>
        <strain evidence="2">21-0</strain>
    </source>
</reference>
<comment type="caution">
    <text evidence="2">The sequence shown here is derived from an EMBL/GenBank/DDBJ whole genome shotgun (WGS) entry which is preliminary data.</text>
</comment>
<dbReference type="EMBL" id="VSWC01000002">
    <property type="protein sequence ID" value="KAA1117532.1"/>
    <property type="molecule type" value="Genomic_DNA"/>
</dbReference>
<organism evidence="2 3">
    <name type="scientific">Puccinia graminis f. sp. tritici</name>
    <dbReference type="NCBI Taxonomy" id="56615"/>
    <lineage>
        <taxon>Eukaryota</taxon>
        <taxon>Fungi</taxon>
        <taxon>Dikarya</taxon>
        <taxon>Basidiomycota</taxon>
        <taxon>Pucciniomycotina</taxon>
        <taxon>Pucciniomycetes</taxon>
        <taxon>Pucciniales</taxon>
        <taxon>Pucciniaceae</taxon>
        <taxon>Puccinia</taxon>
    </lineage>
</organism>
<dbReference type="AlphaFoldDB" id="A0A5B0QW38"/>
<proteinExistence type="predicted"/>
<evidence type="ECO:0000313" key="3">
    <source>
        <dbReference type="Proteomes" id="UP000324748"/>
    </source>
</evidence>
<evidence type="ECO:0000313" key="2">
    <source>
        <dbReference type="EMBL" id="KAA1117532.1"/>
    </source>
</evidence>
<feature type="region of interest" description="Disordered" evidence="1">
    <location>
        <begin position="236"/>
        <end position="256"/>
    </location>
</feature>
<name>A0A5B0QW38_PUCGR</name>
<dbReference type="Proteomes" id="UP000324748">
    <property type="component" value="Unassembled WGS sequence"/>
</dbReference>
<gene>
    <name evidence="2" type="ORF">PGT21_013380</name>
</gene>
<protein>
    <submittedName>
        <fullName evidence="2">Uncharacterized protein</fullName>
    </submittedName>
</protein>
<feature type="compositionally biased region" description="Low complexity" evidence="1">
    <location>
        <begin position="17"/>
        <end position="60"/>
    </location>
</feature>
<feature type="region of interest" description="Disordered" evidence="1">
    <location>
        <begin position="1"/>
        <end position="104"/>
    </location>
</feature>
<feature type="compositionally biased region" description="Pro residues" evidence="1">
    <location>
        <begin position="239"/>
        <end position="252"/>
    </location>
</feature>